<evidence type="ECO:0000256" key="2">
    <source>
        <dbReference type="ARBA" id="ARBA00022692"/>
    </source>
</evidence>
<feature type="transmembrane region" description="Helical" evidence="5">
    <location>
        <begin position="438"/>
        <end position="464"/>
    </location>
</feature>
<gene>
    <name evidence="7" type="ORF">V1478_007509</name>
</gene>
<sequence length="577" mass="64212">MTQIKNVENTIENIVSNGEKLTPVELNGDVGTNLAPISKYREALPQCCAVAAKNLVLITFGSTLGFSTILIPELQSKNSEIPATTEEITWISSLNLFLVPLGCFVSGPISQYLGRKRTMMIANIPFIMAWLTFHYSYNTTMLFIALAMTGLTGGLIEAPVMTYVAEVTQPRLRGMLSATSTMSVILGVFTQMLGGSLTNWRTVAMVNLTYPLICFIALLMVPESPHWLAGKNRILFTLYIIKSFESIKCRLIHLMLSFNYTFILFDIDSLYFKNLIDALAKGRTKEAEKALCWLRGWVSPAHVKTEFIGLCDIVKKPVETTSDKENLWKFYKKKTCYVPFILVTTAFFIGAFGGTSILQTFAVVIFEEMSAPIDKYTAAVFLGIAELVGTMTCVSTIHFTGKRLLTFFSLAGIGSSLLLAVIYGYLNDNQIIHGENYTWIPMTLMIAAAFLSHIGIRLLPWILAGEVFPVKVRSSATGVAGSIGYIFMSIANKTFLYMKASMSLSGTLFFYALINFVGGIVLYYILPETEGRTLREIEEHYAGVQNLKDRPKKEELPFKEKWAATNPTAIYDDESKL</sequence>
<feature type="transmembrane region" description="Helical" evidence="5">
    <location>
        <begin position="337"/>
        <end position="366"/>
    </location>
</feature>
<proteinExistence type="predicted"/>
<dbReference type="EMBL" id="JAUDFV010000133">
    <property type="protein sequence ID" value="KAL2727231.1"/>
    <property type="molecule type" value="Genomic_DNA"/>
</dbReference>
<evidence type="ECO:0000256" key="5">
    <source>
        <dbReference type="SAM" id="Phobius"/>
    </source>
</evidence>
<feature type="transmembrane region" description="Helical" evidence="5">
    <location>
        <begin position="176"/>
        <end position="194"/>
    </location>
</feature>
<dbReference type="AlphaFoldDB" id="A0ABD2B3G4"/>
<keyword evidence="8" id="KW-1185">Reference proteome</keyword>
<feature type="transmembrane region" description="Helical" evidence="5">
    <location>
        <begin position="200"/>
        <end position="221"/>
    </location>
</feature>
<dbReference type="Gene3D" id="1.20.1250.20">
    <property type="entry name" value="MFS general substrate transporter like domains"/>
    <property type="match status" value="1"/>
</dbReference>
<dbReference type="InterPro" id="IPR005829">
    <property type="entry name" value="Sugar_transporter_CS"/>
</dbReference>
<comment type="caution">
    <text evidence="7">The sequence shown here is derived from an EMBL/GenBank/DDBJ whole genome shotgun (WGS) entry which is preliminary data.</text>
</comment>
<name>A0ABD2B3G4_VESSQ</name>
<dbReference type="PROSITE" id="PS00217">
    <property type="entry name" value="SUGAR_TRANSPORT_2"/>
    <property type="match status" value="1"/>
</dbReference>
<dbReference type="InterPro" id="IPR020846">
    <property type="entry name" value="MFS_dom"/>
</dbReference>
<feature type="transmembrane region" description="Helical" evidence="5">
    <location>
        <begin position="119"/>
        <end position="137"/>
    </location>
</feature>
<evidence type="ECO:0000256" key="4">
    <source>
        <dbReference type="ARBA" id="ARBA00023136"/>
    </source>
</evidence>
<dbReference type="InterPro" id="IPR036259">
    <property type="entry name" value="MFS_trans_sf"/>
</dbReference>
<reference evidence="7 8" key="1">
    <citation type="journal article" date="2024" name="Ann. Entomol. Soc. Am.">
        <title>Genomic analyses of the southern and eastern yellowjacket wasps (Hymenoptera: Vespidae) reveal evolutionary signatures of social life.</title>
        <authorList>
            <person name="Catto M.A."/>
            <person name="Caine P.B."/>
            <person name="Orr S.E."/>
            <person name="Hunt B.G."/>
            <person name="Goodisman M.A.D."/>
        </authorList>
    </citation>
    <scope>NUCLEOTIDE SEQUENCE [LARGE SCALE GENOMIC DNA]</scope>
    <source>
        <strain evidence="7">233</strain>
        <tissue evidence="7">Head and thorax</tissue>
    </source>
</reference>
<evidence type="ECO:0000259" key="6">
    <source>
        <dbReference type="PROSITE" id="PS50850"/>
    </source>
</evidence>
<dbReference type="PROSITE" id="PS50850">
    <property type="entry name" value="MFS"/>
    <property type="match status" value="1"/>
</dbReference>
<dbReference type="Pfam" id="PF00083">
    <property type="entry name" value="Sugar_tr"/>
    <property type="match status" value="2"/>
</dbReference>
<feature type="transmembrane region" description="Helical" evidence="5">
    <location>
        <begin position="143"/>
        <end position="164"/>
    </location>
</feature>
<dbReference type="PANTHER" id="PTHR48021:SF39">
    <property type="entry name" value="MAJOR FACILITATOR SUPERFAMILY (MFS) PROFILE DOMAIN-CONTAINING PROTEIN"/>
    <property type="match status" value="1"/>
</dbReference>
<keyword evidence="2 5" id="KW-0812">Transmembrane</keyword>
<evidence type="ECO:0000313" key="8">
    <source>
        <dbReference type="Proteomes" id="UP001607302"/>
    </source>
</evidence>
<feature type="transmembrane region" description="Helical" evidence="5">
    <location>
        <begin position="404"/>
        <end position="426"/>
    </location>
</feature>
<protein>
    <submittedName>
        <fullName evidence="7">Facilitated trehalose transporter Tret1-like isoform X1</fullName>
    </submittedName>
</protein>
<evidence type="ECO:0000256" key="1">
    <source>
        <dbReference type="ARBA" id="ARBA00004141"/>
    </source>
</evidence>
<dbReference type="PANTHER" id="PTHR48021">
    <property type="match status" value="1"/>
</dbReference>
<feature type="transmembrane region" description="Helical" evidence="5">
    <location>
        <begin position="88"/>
        <end position="107"/>
    </location>
</feature>
<feature type="transmembrane region" description="Helical" evidence="5">
    <location>
        <begin position="378"/>
        <end position="397"/>
    </location>
</feature>
<dbReference type="InterPro" id="IPR005828">
    <property type="entry name" value="MFS_sugar_transport-like"/>
</dbReference>
<dbReference type="Proteomes" id="UP001607302">
    <property type="component" value="Unassembled WGS sequence"/>
</dbReference>
<evidence type="ECO:0000313" key="7">
    <source>
        <dbReference type="EMBL" id="KAL2727231.1"/>
    </source>
</evidence>
<dbReference type="InterPro" id="IPR050549">
    <property type="entry name" value="MFS_Trehalose_Transporter"/>
</dbReference>
<keyword evidence="4 5" id="KW-0472">Membrane</keyword>
<keyword evidence="3 5" id="KW-1133">Transmembrane helix</keyword>
<evidence type="ECO:0000256" key="3">
    <source>
        <dbReference type="ARBA" id="ARBA00022989"/>
    </source>
</evidence>
<dbReference type="GO" id="GO:0016020">
    <property type="term" value="C:membrane"/>
    <property type="evidence" value="ECO:0007669"/>
    <property type="project" value="UniProtKB-SubCell"/>
</dbReference>
<dbReference type="SUPFAM" id="SSF103473">
    <property type="entry name" value="MFS general substrate transporter"/>
    <property type="match status" value="1"/>
</dbReference>
<feature type="domain" description="Major facilitator superfamily (MFS) profile" evidence="6">
    <location>
        <begin position="49"/>
        <end position="530"/>
    </location>
</feature>
<accession>A0ABD2B3G4</accession>
<feature type="transmembrane region" description="Helical" evidence="5">
    <location>
        <begin position="508"/>
        <end position="526"/>
    </location>
</feature>
<organism evidence="7 8">
    <name type="scientific">Vespula squamosa</name>
    <name type="common">Southern yellow jacket</name>
    <name type="synonym">Wasp</name>
    <dbReference type="NCBI Taxonomy" id="30214"/>
    <lineage>
        <taxon>Eukaryota</taxon>
        <taxon>Metazoa</taxon>
        <taxon>Ecdysozoa</taxon>
        <taxon>Arthropoda</taxon>
        <taxon>Hexapoda</taxon>
        <taxon>Insecta</taxon>
        <taxon>Pterygota</taxon>
        <taxon>Neoptera</taxon>
        <taxon>Endopterygota</taxon>
        <taxon>Hymenoptera</taxon>
        <taxon>Apocrita</taxon>
        <taxon>Aculeata</taxon>
        <taxon>Vespoidea</taxon>
        <taxon>Vespidae</taxon>
        <taxon>Vespinae</taxon>
        <taxon>Vespula</taxon>
    </lineage>
</organism>
<comment type="subcellular location">
    <subcellularLocation>
        <location evidence="1">Membrane</location>
        <topology evidence="1">Multi-pass membrane protein</topology>
    </subcellularLocation>
</comment>
<feature type="transmembrane region" description="Helical" evidence="5">
    <location>
        <begin position="476"/>
        <end position="496"/>
    </location>
</feature>